<keyword evidence="2" id="KW-0812">Transmembrane</keyword>
<dbReference type="InterPro" id="IPR027417">
    <property type="entry name" value="P-loop_NTPase"/>
</dbReference>
<name>A0A6J4P5E5_9ACTN</name>
<proteinExistence type="predicted"/>
<organism evidence="3">
    <name type="scientific">uncultured Nocardioides sp</name>
    <dbReference type="NCBI Taxonomy" id="198441"/>
    <lineage>
        <taxon>Bacteria</taxon>
        <taxon>Bacillati</taxon>
        <taxon>Actinomycetota</taxon>
        <taxon>Actinomycetes</taxon>
        <taxon>Propionibacteriales</taxon>
        <taxon>Nocardioidaceae</taxon>
        <taxon>Nocardioides</taxon>
        <taxon>environmental samples</taxon>
    </lineage>
</organism>
<feature type="transmembrane region" description="Helical" evidence="2">
    <location>
        <begin position="69"/>
        <end position="87"/>
    </location>
</feature>
<feature type="non-terminal residue" evidence="3">
    <location>
        <position position="429"/>
    </location>
</feature>
<dbReference type="PANTHER" id="PTHR22683">
    <property type="entry name" value="SPORULATION PROTEIN RELATED"/>
    <property type="match status" value="1"/>
</dbReference>
<feature type="transmembrane region" description="Helical" evidence="2">
    <location>
        <begin position="38"/>
        <end position="57"/>
    </location>
</feature>
<sequence>MGTALRSGRRLDRPEMPSGQIVLQPPPQLQENEGASGVLMNAIPMLGSLGSIVMVATLGGTGASRGRSLIAAGMFLFATLGFIVVQIDRQRKQRAQQVTGSRTEYLRYLTNIRRIARDAATQQRRALTWHHPDPSALPALAEDRRRLWEHGPSDPDFLHVRYGLCAQPLSLELVPPESAPIDQVDPAAASALHRLLVVHRLQPDLPASIDLRAFDRVEVCGDEDEARSLARAMICSATAFHNPEQLIVAVLTSRANLTHWDWVKWLPHAQSARKSDAVGPMRMVTTSLDDLGALLPPDLSERPRFGADERPALPHILLVIDGGHLPPGNHVVPPDGLHGVTLLDLPVRWDELEDPSRLRLELTGAPAQDGKLPVRAIRLRAEPVKAVVDQCDLATAEAFARRLSPLHVVTSGSDDAGGGEITGPSDLMD</sequence>
<dbReference type="AlphaFoldDB" id="A0A6J4P5E5"/>
<reference evidence="3" key="1">
    <citation type="submission" date="2020-02" db="EMBL/GenBank/DDBJ databases">
        <authorList>
            <person name="Meier V. D."/>
        </authorList>
    </citation>
    <scope>NUCLEOTIDE SEQUENCE</scope>
    <source>
        <strain evidence="3">AVDCRST_MAG06</strain>
    </source>
</reference>
<dbReference type="Gene3D" id="3.40.50.300">
    <property type="entry name" value="P-loop containing nucleotide triphosphate hydrolases"/>
    <property type="match status" value="1"/>
</dbReference>
<evidence type="ECO:0000313" key="3">
    <source>
        <dbReference type="EMBL" id="CAA9404059.1"/>
    </source>
</evidence>
<keyword evidence="2" id="KW-0472">Membrane</keyword>
<accession>A0A6J4P5E5</accession>
<keyword evidence="2" id="KW-1133">Transmembrane helix</keyword>
<dbReference type="InterPro" id="IPR050206">
    <property type="entry name" value="FtsK/SpoIIIE/SftA"/>
</dbReference>
<protein>
    <submittedName>
        <fullName evidence="3">FtsK/SpoIIIE family protein, putative EssC/YukB component of Type VII secretion system</fullName>
    </submittedName>
</protein>
<dbReference type="PANTHER" id="PTHR22683:SF1">
    <property type="entry name" value="TYPE VII SECRETION SYSTEM PROTEIN ESSC"/>
    <property type="match status" value="1"/>
</dbReference>
<feature type="region of interest" description="Disordered" evidence="1">
    <location>
        <begin position="1"/>
        <end position="28"/>
    </location>
</feature>
<evidence type="ECO:0000256" key="2">
    <source>
        <dbReference type="SAM" id="Phobius"/>
    </source>
</evidence>
<evidence type="ECO:0000256" key="1">
    <source>
        <dbReference type="SAM" id="MobiDB-lite"/>
    </source>
</evidence>
<dbReference type="EMBL" id="CADCUP010000159">
    <property type="protein sequence ID" value="CAA9404059.1"/>
    <property type="molecule type" value="Genomic_DNA"/>
</dbReference>
<gene>
    <name evidence="3" type="ORF">AVDCRST_MAG06-2392</name>
</gene>